<protein>
    <submittedName>
        <fullName evidence="2">Uncharacterized protein</fullName>
    </submittedName>
</protein>
<feature type="region of interest" description="Disordered" evidence="1">
    <location>
        <begin position="189"/>
        <end position="254"/>
    </location>
</feature>
<reference evidence="2 3" key="1">
    <citation type="journal article" date="2013" name="Curr. Biol.">
        <title>The Genome of the Foraminiferan Reticulomyxa filosa.</title>
        <authorList>
            <person name="Glockner G."/>
            <person name="Hulsmann N."/>
            <person name="Schleicher M."/>
            <person name="Noegel A.A."/>
            <person name="Eichinger L."/>
            <person name="Gallinger C."/>
            <person name="Pawlowski J."/>
            <person name="Sierra R."/>
            <person name="Euteneuer U."/>
            <person name="Pillet L."/>
            <person name="Moustafa A."/>
            <person name="Platzer M."/>
            <person name="Groth M."/>
            <person name="Szafranski K."/>
            <person name="Schliwa M."/>
        </authorList>
    </citation>
    <scope>NUCLEOTIDE SEQUENCE [LARGE SCALE GENOMIC DNA]</scope>
</reference>
<evidence type="ECO:0000313" key="2">
    <source>
        <dbReference type="EMBL" id="ETO07794.1"/>
    </source>
</evidence>
<dbReference type="AlphaFoldDB" id="X6M1M9"/>
<name>X6M1M9_RETFI</name>
<accession>X6M1M9</accession>
<feature type="compositionally biased region" description="Basic and acidic residues" evidence="1">
    <location>
        <begin position="245"/>
        <end position="254"/>
    </location>
</feature>
<sequence>MKKGKENLSKTFFKEFFRLDGRSVIEIKAHIRHKNPMNYYIERCASGNGNSLHEVWIADCQVVTIYVAINDSNNDSSDLNRIWIILLRLKKKKTTAGPCLVFKEYNQVPPAHLSHQITFIVKKFLNILNVKESRKYPDKFNLVSLVSLKKLTTRTNDFYYLELVAKKKFTPKEPLYSGKKDLERIRITKGTRRRQRQRLERKEKEDEEVGPESSAANEQKWQTSRKSKQYYENANSNESGNSINLHRDGATVQV</sequence>
<evidence type="ECO:0000313" key="3">
    <source>
        <dbReference type="Proteomes" id="UP000023152"/>
    </source>
</evidence>
<dbReference type="EMBL" id="ASPP01025729">
    <property type="protein sequence ID" value="ETO07794.1"/>
    <property type="molecule type" value="Genomic_DNA"/>
</dbReference>
<keyword evidence="3" id="KW-1185">Reference proteome</keyword>
<organism evidence="2 3">
    <name type="scientific">Reticulomyxa filosa</name>
    <dbReference type="NCBI Taxonomy" id="46433"/>
    <lineage>
        <taxon>Eukaryota</taxon>
        <taxon>Sar</taxon>
        <taxon>Rhizaria</taxon>
        <taxon>Retaria</taxon>
        <taxon>Foraminifera</taxon>
        <taxon>Monothalamids</taxon>
        <taxon>Reticulomyxidae</taxon>
        <taxon>Reticulomyxa</taxon>
    </lineage>
</organism>
<evidence type="ECO:0000256" key="1">
    <source>
        <dbReference type="SAM" id="MobiDB-lite"/>
    </source>
</evidence>
<comment type="caution">
    <text evidence="2">The sequence shown here is derived from an EMBL/GenBank/DDBJ whole genome shotgun (WGS) entry which is preliminary data.</text>
</comment>
<feature type="compositionally biased region" description="Polar residues" evidence="1">
    <location>
        <begin position="229"/>
        <end position="244"/>
    </location>
</feature>
<gene>
    <name evidence="2" type="ORF">RFI_29596</name>
</gene>
<proteinExistence type="predicted"/>
<dbReference type="Proteomes" id="UP000023152">
    <property type="component" value="Unassembled WGS sequence"/>
</dbReference>